<keyword evidence="2" id="KW-1185">Reference proteome</keyword>
<name>A0ABY7KQ60_9ACTN</name>
<dbReference type="EMBL" id="CP114413">
    <property type="protein sequence ID" value="WAZ25071.1"/>
    <property type="molecule type" value="Genomic_DNA"/>
</dbReference>
<organism evidence="1 2">
    <name type="scientific">Streptomyces cinnabarinus</name>
    <dbReference type="NCBI Taxonomy" id="67287"/>
    <lineage>
        <taxon>Bacteria</taxon>
        <taxon>Bacillati</taxon>
        <taxon>Actinomycetota</taxon>
        <taxon>Actinomycetes</taxon>
        <taxon>Kitasatosporales</taxon>
        <taxon>Streptomycetaceae</taxon>
        <taxon>Streptomyces</taxon>
    </lineage>
</organism>
<proteinExistence type="predicted"/>
<protein>
    <recommendedName>
        <fullName evidence="3">50S ribosomal protein L2</fullName>
    </recommendedName>
</protein>
<evidence type="ECO:0008006" key="3">
    <source>
        <dbReference type="Google" id="ProtNLM"/>
    </source>
</evidence>
<gene>
    <name evidence="1" type="ORF">STRCI_006539</name>
</gene>
<dbReference type="Proteomes" id="UP001164439">
    <property type="component" value="Chromosome"/>
</dbReference>
<evidence type="ECO:0000313" key="2">
    <source>
        <dbReference type="Proteomes" id="UP001164439"/>
    </source>
</evidence>
<reference evidence="1" key="1">
    <citation type="submission" date="2022-12" db="EMBL/GenBank/DDBJ databases">
        <authorList>
            <person name="Ruckert C."/>
            <person name="Busche T."/>
            <person name="Kalinowski J."/>
            <person name="Wittmann C."/>
        </authorList>
    </citation>
    <scope>NUCLEOTIDE SEQUENCE</scope>
    <source>
        <strain evidence="1">DSM 40467</strain>
    </source>
</reference>
<dbReference type="RefSeq" id="WP_269662556.1">
    <property type="nucleotide sequence ID" value="NZ_CP114413.1"/>
</dbReference>
<accession>A0ABY7KQ60</accession>
<sequence length="52" mass="5846">MQIRIITKTRPAGRLVYRGESRRVRRRALGPPLGLAGVENEPGEPHIVRSID</sequence>
<evidence type="ECO:0000313" key="1">
    <source>
        <dbReference type="EMBL" id="WAZ25071.1"/>
    </source>
</evidence>